<feature type="region of interest" description="Disordered" evidence="1">
    <location>
        <begin position="547"/>
        <end position="571"/>
    </location>
</feature>
<feature type="compositionally biased region" description="Basic and acidic residues" evidence="1">
    <location>
        <begin position="60"/>
        <end position="69"/>
    </location>
</feature>
<dbReference type="OrthoDB" id="10299013at2759"/>
<evidence type="ECO:0000313" key="2">
    <source>
        <dbReference type="EMBL" id="PWN40827.1"/>
    </source>
</evidence>
<keyword evidence="3" id="KW-1185">Reference proteome</keyword>
<sequence length="988" mass="109322">MTTSLTAAALAQVPKGSAGDTRAYVVAVAQERWTPAPADLRLSPLVNSSFDPNAGSAQQREARNVHDRFTGTPAPESAMRPALVESQAGNVPATVDKGSKQRERIKPFVSRMAKATQHDGEPKRSLHPEGIASNAGQRLKPAAEAGGDSTAREVGQNLANEGRSRRKRISALPSGKVAAQHLAHLPSSYWADESHVDSRLAARKSSRHERKLARHGVVPEDSDKDERVRKPKSVQVIDRSVPHATRLRRAHKDQRRRRNENAHHTSQDTPSSSEQEQRLGQAGQKRGSITHDKCRPSRSQKKRKSDAAAISALPSARRTNRRLTTRVVEPRLGLFNHGVSSGPPKASRRARGSRSAPTDLCFVESHFLAGNRRARQIDLINDRAERSQQREMRKSQAAPGKHTHARQLSSPGCATSEAEDSRQDQQMRKADDLLSEESELTADSQQHSAYSLALRKQRIHTRAKSDSISDHSEDQEGVTAQRKAKGDASRPEKSAQSYPMRLKNDEEEARQALFVLKQQEMLRESGSRRFKTYSRASRSVVGAGMDKAPYVGESGESSEKESEDAPACCKVPPVTIDKVPLRRTASFENGELHSNSHHSEDRPSSPAAPLRHLQPGEEVLPPPFIPPSPEHASISQHNAPLAFGPFALGPKNAWRAAHSRLDLHHELRNATADPANGQRIQARPLLRPLDNIDGQGLGGLEDLARSLQPPPLFVEGRNAQPGSADEGSVSSLDRLLLACEREQLETRDAARMPPVSDLQDHQLSDVSFFMEGVDVAVQTSPLPLPPLLPRVHDVESRQTPSEHSSYRPEDEEIEQLHLPFTSMLRDRDHNVHFDQEDVDQYPSQHVSRSSSPSMSLPEHDASPDAAHDPIADCACASCSRWIVERDEALLLEDISPLEEQDEHRLRMDSESPAFAASSHEHSQSLCFTPAHDHHLSTSSRAYVVSNEEAFAPRWLKPRDASDRQSQVDADLIPPKDFDGWWRPLRPLR</sequence>
<dbReference type="GeneID" id="37036315"/>
<feature type="region of interest" description="Disordered" evidence="1">
    <location>
        <begin position="589"/>
        <end position="633"/>
    </location>
</feature>
<feature type="compositionally biased region" description="Low complexity" evidence="1">
    <location>
        <begin position="842"/>
        <end position="856"/>
    </location>
</feature>
<proteinExistence type="predicted"/>
<accession>A0A316VTA9</accession>
<feature type="compositionally biased region" description="Basic and acidic residues" evidence="1">
    <location>
        <begin position="419"/>
        <end position="432"/>
    </location>
</feature>
<organism evidence="2 3">
    <name type="scientific">Ceraceosorus guamensis</name>
    <dbReference type="NCBI Taxonomy" id="1522189"/>
    <lineage>
        <taxon>Eukaryota</taxon>
        <taxon>Fungi</taxon>
        <taxon>Dikarya</taxon>
        <taxon>Basidiomycota</taxon>
        <taxon>Ustilaginomycotina</taxon>
        <taxon>Exobasidiomycetes</taxon>
        <taxon>Ceraceosorales</taxon>
        <taxon>Ceraceosoraceae</taxon>
        <taxon>Ceraceosorus</taxon>
    </lineage>
</organism>
<feature type="compositionally biased region" description="Basic and acidic residues" evidence="1">
    <location>
        <begin position="463"/>
        <end position="474"/>
    </location>
</feature>
<feature type="region of interest" description="Disordered" evidence="1">
    <location>
        <begin position="461"/>
        <end position="504"/>
    </location>
</feature>
<feature type="region of interest" description="Disordered" evidence="1">
    <location>
        <begin position="49"/>
        <end position="169"/>
    </location>
</feature>
<protein>
    <submittedName>
        <fullName evidence="2">Uncharacterized protein</fullName>
    </submittedName>
</protein>
<feature type="compositionally biased region" description="Polar residues" evidence="1">
    <location>
        <begin position="49"/>
        <end position="59"/>
    </location>
</feature>
<feature type="compositionally biased region" description="Basic and acidic residues" evidence="1">
    <location>
        <begin position="384"/>
        <end position="394"/>
    </location>
</feature>
<feature type="region of interest" description="Disordered" evidence="1">
    <location>
        <begin position="384"/>
        <end position="449"/>
    </location>
</feature>
<dbReference type="RefSeq" id="XP_025367987.1">
    <property type="nucleotide sequence ID" value="XM_025514445.1"/>
</dbReference>
<feature type="compositionally biased region" description="Basic and acidic residues" evidence="1">
    <location>
        <begin position="116"/>
        <end position="127"/>
    </location>
</feature>
<feature type="compositionally biased region" description="Basic residues" evidence="1">
    <location>
        <begin position="201"/>
        <end position="214"/>
    </location>
</feature>
<feature type="compositionally biased region" description="Basic and acidic residues" evidence="1">
    <location>
        <begin position="484"/>
        <end position="493"/>
    </location>
</feature>
<feature type="region of interest" description="Disordered" evidence="1">
    <location>
        <begin position="791"/>
        <end position="813"/>
    </location>
</feature>
<reference evidence="2 3" key="1">
    <citation type="journal article" date="2018" name="Mol. Biol. Evol.">
        <title>Broad Genomic Sampling Reveals a Smut Pathogenic Ancestry of the Fungal Clade Ustilaginomycotina.</title>
        <authorList>
            <person name="Kijpornyongpan T."/>
            <person name="Mondo S.J."/>
            <person name="Barry K."/>
            <person name="Sandor L."/>
            <person name="Lee J."/>
            <person name="Lipzen A."/>
            <person name="Pangilinan J."/>
            <person name="LaButti K."/>
            <person name="Hainaut M."/>
            <person name="Henrissat B."/>
            <person name="Grigoriev I.V."/>
            <person name="Spatafora J.W."/>
            <person name="Aime M.C."/>
        </authorList>
    </citation>
    <scope>NUCLEOTIDE SEQUENCE [LARGE SCALE GENOMIC DNA]</scope>
    <source>
        <strain evidence="2 3">MCA 4658</strain>
    </source>
</reference>
<dbReference type="EMBL" id="KZ819406">
    <property type="protein sequence ID" value="PWN40827.1"/>
    <property type="molecule type" value="Genomic_DNA"/>
</dbReference>
<feature type="compositionally biased region" description="Basic and acidic residues" evidence="1">
    <location>
        <begin position="97"/>
        <end position="106"/>
    </location>
</feature>
<feature type="compositionally biased region" description="Basic residues" evidence="1">
    <location>
        <begin position="245"/>
        <end position="258"/>
    </location>
</feature>
<feature type="region of interest" description="Disordered" evidence="1">
    <location>
        <begin position="201"/>
        <end position="356"/>
    </location>
</feature>
<dbReference type="AlphaFoldDB" id="A0A316VTA9"/>
<feature type="region of interest" description="Disordered" evidence="1">
    <location>
        <begin position="835"/>
        <end position="865"/>
    </location>
</feature>
<evidence type="ECO:0000313" key="3">
    <source>
        <dbReference type="Proteomes" id="UP000245783"/>
    </source>
</evidence>
<dbReference type="Proteomes" id="UP000245783">
    <property type="component" value="Unassembled WGS sequence"/>
</dbReference>
<dbReference type="InParanoid" id="A0A316VTA9"/>
<feature type="region of interest" description="Disordered" evidence="1">
    <location>
        <begin position="901"/>
        <end position="920"/>
    </location>
</feature>
<name>A0A316VTA9_9BASI</name>
<gene>
    <name evidence="2" type="ORF">IE81DRAFT_325214</name>
</gene>
<evidence type="ECO:0000256" key="1">
    <source>
        <dbReference type="SAM" id="MobiDB-lite"/>
    </source>
</evidence>
<feature type="compositionally biased region" description="Pro residues" evidence="1">
    <location>
        <begin position="620"/>
        <end position="629"/>
    </location>
</feature>